<dbReference type="PANTHER" id="PTHR46487:SF1">
    <property type="entry name" value="DNA REPAIR PROTEIN XRCC3"/>
    <property type="match status" value="1"/>
</dbReference>
<comment type="caution">
    <text evidence="8">The sequence shown here is derived from an EMBL/GenBank/DDBJ whole genome shotgun (WGS) entry which is preliminary data.</text>
</comment>
<dbReference type="CDD" id="cd19491">
    <property type="entry name" value="XRCC3"/>
    <property type="match status" value="1"/>
</dbReference>
<dbReference type="PROSITE" id="PS50162">
    <property type="entry name" value="RECA_2"/>
    <property type="match status" value="1"/>
</dbReference>
<proteinExistence type="predicted"/>
<evidence type="ECO:0000313" key="9">
    <source>
        <dbReference type="Proteomes" id="UP000696485"/>
    </source>
</evidence>
<dbReference type="AlphaFoldDB" id="A0A9P5S9K0"/>
<evidence type="ECO:0000256" key="4">
    <source>
        <dbReference type="ARBA" id="ARBA00022840"/>
    </source>
</evidence>
<keyword evidence="5" id="KW-0234">DNA repair</keyword>
<evidence type="ECO:0000313" key="8">
    <source>
        <dbReference type="EMBL" id="KAF9322689.1"/>
    </source>
</evidence>
<dbReference type="Pfam" id="PF08423">
    <property type="entry name" value="Rad51"/>
    <property type="match status" value="1"/>
</dbReference>
<name>A0A9P5S9K0_9FUNG</name>
<evidence type="ECO:0000256" key="5">
    <source>
        <dbReference type="ARBA" id="ARBA00023204"/>
    </source>
</evidence>
<dbReference type="Gene3D" id="3.40.50.300">
    <property type="entry name" value="P-loop containing nucleotide triphosphate hydrolases"/>
    <property type="match status" value="1"/>
</dbReference>
<feature type="domain" description="RecA family profile 1" evidence="7">
    <location>
        <begin position="94"/>
        <end position="310"/>
    </location>
</feature>
<evidence type="ECO:0000259" key="7">
    <source>
        <dbReference type="PROSITE" id="PS50162"/>
    </source>
</evidence>
<dbReference type="InterPro" id="IPR047348">
    <property type="entry name" value="XRCC3-like_C"/>
</dbReference>
<dbReference type="GO" id="GO:0061982">
    <property type="term" value="P:meiosis I cell cycle process"/>
    <property type="evidence" value="ECO:0007669"/>
    <property type="project" value="UniProtKB-ARBA"/>
</dbReference>
<dbReference type="GO" id="GO:0033065">
    <property type="term" value="C:Rad51C-XRCC3 complex"/>
    <property type="evidence" value="ECO:0007669"/>
    <property type="project" value="TreeGrafter"/>
</dbReference>
<evidence type="ECO:0000256" key="2">
    <source>
        <dbReference type="ARBA" id="ARBA00022741"/>
    </source>
</evidence>
<dbReference type="GO" id="GO:0005657">
    <property type="term" value="C:replication fork"/>
    <property type="evidence" value="ECO:0007669"/>
    <property type="project" value="TreeGrafter"/>
</dbReference>
<keyword evidence="4" id="KW-0067">ATP-binding</keyword>
<dbReference type="GO" id="GO:0005524">
    <property type="term" value="F:ATP binding"/>
    <property type="evidence" value="ECO:0007669"/>
    <property type="project" value="UniProtKB-KW"/>
</dbReference>
<dbReference type="InterPro" id="IPR027417">
    <property type="entry name" value="P-loop_NTPase"/>
</dbReference>
<keyword evidence="9" id="KW-1185">Reference proteome</keyword>
<organism evidence="8 9">
    <name type="scientific">Podila minutissima</name>
    <dbReference type="NCBI Taxonomy" id="64525"/>
    <lineage>
        <taxon>Eukaryota</taxon>
        <taxon>Fungi</taxon>
        <taxon>Fungi incertae sedis</taxon>
        <taxon>Mucoromycota</taxon>
        <taxon>Mortierellomycotina</taxon>
        <taxon>Mortierellomycetes</taxon>
        <taxon>Mortierellales</taxon>
        <taxon>Mortierellaceae</taxon>
        <taxon>Podila</taxon>
    </lineage>
</organism>
<dbReference type="InterPro" id="IPR013632">
    <property type="entry name" value="Rad51_C"/>
</dbReference>
<dbReference type="PANTHER" id="PTHR46487">
    <property type="entry name" value="DNA REPAIR PROTEIN XRCC3"/>
    <property type="match status" value="1"/>
</dbReference>
<reference evidence="8" key="1">
    <citation type="journal article" date="2020" name="Fungal Divers.">
        <title>Resolving the Mortierellaceae phylogeny through synthesis of multi-gene phylogenetics and phylogenomics.</title>
        <authorList>
            <person name="Vandepol N."/>
            <person name="Liber J."/>
            <person name="Desiro A."/>
            <person name="Na H."/>
            <person name="Kennedy M."/>
            <person name="Barry K."/>
            <person name="Grigoriev I.V."/>
            <person name="Miller A.N."/>
            <person name="O'Donnell K."/>
            <person name="Stajich J.E."/>
            <person name="Bonito G."/>
        </authorList>
    </citation>
    <scope>NUCLEOTIDE SEQUENCE</scope>
    <source>
        <strain evidence="8">NVP1</strain>
    </source>
</reference>
<comment type="subcellular location">
    <subcellularLocation>
        <location evidence="1">Nucleus</location>
    </subcellularLocation>
</comment>
<dbReference type="GO" id="GO:0045003">
    <property type="term" value="P:double-strand break repair via synthesis-dependent strand annealing"/>
    <property type="evidence" value="ECO:0007669"/>
    <property type="project" value="TreeGrafter"/>
</dbReference>
<accession>A0A9P5S9K0</accession>
<dbReference type="Proteomes" id="UP000696485">
    <property type="component" value="Unassembled WGS sequence"/>
</dbReference>
<evidence type="ECO:0000256" key="3">
    <source>
        <dbReference type="ARBA" id="ARBA00022763"/>
    </source>
</evidence>
<keyword evidence="6" id="KW-0539">Nucleus</keyword>
<dbReference type="EMBL" id="JAAAUY010001477">
    <property type="protein sequence ID" value="KAF9322689.1"/>
    <property type="molecule type" value="Genomic_DNA"/>
</dbReference>
<evidence type="ECO:0000256" key="1">
    <source>
        <dbReference type="ARBA" id="ARBA00004123"/>
    </source>
</evidence>
<gene>
    <name evidence="8" type="primary">XRCC3</name>
    <name evidence="8" type="ORF">BG006_002135</name>
</gene>
<keyword evidence="2" id="KW-0547">Nucleotide-binding</keyword>
<dbReference type="GO" id="GO:0000400">
    <property type="term" value="F:four-way junction DNA binding"/>
    <property type="evidence" value="ECO:0007669"/>
    <property type="project" value="TreeGrafter"/>
</dbReference>
<evidence type="ECO:0000256" key="6">
    <source>
        <dbReference type="ARBA" id="ARBA00023242"/>
    </source>
</evidence>
<dbReference type="SUPFAM" id="SSF52540">
    <property type="entry name" value="P-loop containing nucleoside triphosphate hydrolases"/>
    <property type="match status" value="1"/>
</dbReference>
<sequence>MTSINELELPRSVKDRLIAASLDTVEDLMLYVPPGALDNTGRRFKRHQPFKGSSNLDRLKNLAADEIAAAYNRAAEHVFQSKVAYGTALDLLHEEAWLSMGDPVLDQALGGLGIMTRGITEIAGESAVGKTQMCLQLCLMVQLPKECGGLDGSVVWLSTEGKFPYSRLESLLEHFVARFESIVPDLNPDDIRSNIYYESMADQETQLHIFNYQLPNLIRDLHLMHEQEQVQGSDEEIERSKKKPIKLVIIDSITNNFRSELVVPTGDFGAGRTGFRASLLQRSADICEIGLRLRTLADEYGLAVVCVNQVTDVFKPQFLSSFGGLSRHGVLNPGEQKKPALGLVWENTINTRIMLQRTRVPERGDGLAIECEPHRSMSVMFSPFAWAANDTAEEKPHEDGYCAYRINETGVVGIPLDEI</sequence>
<dbReference type="InterPro" id="IPR020588">
    <property type="entry name" value="RecA_ATP-bd"/>
</dbReference>
<dbReference type="GO" id="GO:0000722">
    <property type="term" value="P:telomere maintenance via recombination"/>
    <property type="evidence" value="ECO:0007669"/>
    <property type="project" value="TreeGrafter"/>
</dbReference>
<protein>
    <submittedName>
        <fullName evidence="8">DNA repair protein xrcc3</fullName>
    </submittedName>
</protein>
<keyword evidence="3" id="KW-0227">DNA damage</keyword>
<dbReference type="GO" id="GO:0090656">
    <property type="term" value="P:t-circle formation"/>
    <property type="evidence" value="ECO:0007669"/>
    <property type="project" value="TreeGrafter"/>
</dbReference>
<dbReference type="GO" id="GO:0071140">
    <property type="term" value="P:resolution of mitotic recombination intermediates"/>
    <property type="evidence" value="ECO:0007669"/>
    <property type="project" value="TreeGrafter"/>
</dbReference>
<dbReference type="GO" id="GO:0140664">
    <property type="term" value="F:ATP-dependent DNA damage sensor activity"/>
    <property type="evidence" value="ECO:0007669"/>
    <property type="project" value="InterPro"/>
</dbReference>